<feature type="transmembrane region" description="Helical" evidence="6">
    <location>
        <begin position="351"/>
        <end position="370"/>
    </location>
</feature>
<feature type="domain" description="Major facilitator superfamily (MFS) profile" evidence="7">
    <location>
        <begin position="25"/>
        <end position="514"/>
    </location>
</feature>
<evidence type="ECO:0000313" key="9">
    <source>
        <dbReference type="Proteomes" id="UP000481288"/>
    </source>
</evidence>
<evidence type="ECO:0000256" key="4">
    <source>
        <dbReference type="ARBA" id="ARBA00023136"/>
    </source>
</evidence>
<feature type="transmembrane region" description="Helical" evidence="6">
    <location>
        <begin position="376"/>
        <end position="401"/>
    </location>
</feature>
<keyword evidence="9" id="KW-1185">Reference proteome</keyword>
<feature type="transmembrane region" description="Helical" evidence="6">
    <location>
        <begin position="490"/>
        <end position="509"/>
    </location>
</feature>
<evidence type="ECO:0000256" key="2">
    <source>
        <dbReference type="ARBA" id="ARBA00022692"/>
    </source>
</evidence>
<evidence type="ECO:0000256" key="6">
    <source>
        <dbReference type="SAM" id="Phobius"/>
    </source>
</evidence>
<feature type="transmembrane region" description="Helical" evidence="6">
    <location>
        <begin position="218"/>
        <end position="239"/>
    </location>
</feature>
<accession>A0A7D8UKL5</accession>
<evidence type="ECO:0000256" key="1">
    <source>
        <dbReference type="ARBA" id="ARBA00004141"/>
    </source>
</evidence>
<feature type="transmembrane region" description="Helical" evidence="6">
    <location>
        <begin position="245"/>
        <end position="265"/>
    </location>
</feature>
<feature type="transmembrane region" description="Helical" evidence="6">
    <location>
        <begin position="21"/>
        <end position="41"/>
    </location>
</feature>
<dbReference type="Gene3D" id="1.20.1250.20">
    <property type="entry name" value="MFS general substrate transporter like domains"/>
    <property type="match status" value="1"/>
</dbReference>
<organism evidence="8 9">
    <name type="scientific">Lachnellula cervina</name>
    <dbReference type="NCBI Taxonomy" id="1316786"/>
    <lineage>
        <taxon>Eukaryota</taxon>
        <taxon>Fungi</taxon>
        <taxon>Dikarya</taxon>
        <taxon>Ascomycota</taxon>
        <taxon>Pezizomycotina</taxon>
        <taxon>Leotiomycetes</taxon>
        <taxon>Helotiales</taxon>
        <taxon>Lachnaceae</taxon>
        <taxon>Lachnellula</taxon>
    </lineage>
</organism>
<comment type="subcellular location">
    <subcellularLocation>
        <location evidence="1">Membrane</location>
        <topology evidence="1">Multi-pass membrane protein</topology>
    </subcellularLocation>
</comment>
<dbReference type="Proteomes" id="UP000481288">
    <property type="component" value="Unassembled WGS sequence"/>
</dbReference>
<dbReference type="PRINTS" id="PR01036">
    <property type="entry name" value="TCRTETB"/>
</dbReference>
<dbReference type="GO" id="GO:0005886">
    <property type="term" value="C:plasma membrane"/>
    <property type="evidence" value="ECO:0007669"/>
    <property type="project" value="TreeGrafter"/>
</dbReference>
<feature type="transmembrane region" description="Helical" evidence="6">
    <location>
        <begin position="325"/>
        <end position="344"/>
    </location>
</feature>
<dbReference type="EMBL" id="QGMG01001005">
    <property type="protein sequence ID" value="TVY50784.1"/>
    <property type="molecule type" value="Genomic_DNA"/>
</dbReference>
<dbReference type="PANTHER" id="PTHR23501:SF59">
    <property type="entry name" value="MAJOR FACILITATOR SUPERFAMILY (MFS) PROFILE DOMAIN-CONTAINING PROTEIN-RELATED"/>
    <property type="match status" value="1"/>
</dbReference>
<evidence type="ECO:0000256" key="3">
    <source>
        <dbReference type="ARBA" id="ARBA00022989"/>
    </source>
</evidence>
<feature type="region of interest" description="Disordered" evidence="5">
    <location>
        <begin position="517"/>
        <end position="552"/>
    </location>
</feature>
<evidence type="ECO:0000313" key="8">
    <source>
        <dbReference type="EMBL" id="TVY50784.1"/>
    </source>
</evidence>
<evidence type="ECO:0000256" key="5">
    <source>
        <dbReference type="SAM" id="MobiDB-lite"/>
    </source>
</evidence>
<gene>
    <name evidence="8" type="primary">FUS6_10</name>
    <name evidence="8" type="ORF">LCER1_G006073</name>
</gene>
<dbReference type="InterPro" id="IPR020846">
    <property type="entry name" value="MFS_dom"/>
</dbReference>
<dbReference type="Gene3D" id="1.20.1720.10">
    <property type="entry name" value="Multidrug resistance protein D"/>
    <property type="match status" value="1"/>
</dbReference>
<feature type="transmembrane region" description="Helical" evidence="6">
    <location>
        <begin position="61"/>
        <end position="79"/>
    </location>
</feature>
<dbReference type="PROSITE" id="PS50850">
    <property type="entry name" value="MFS"/>
    <property type="match status" value="1"/>
</dbReference>
<feature type="transmembrane region" description="Helical" evidence="6">
    <location>
        <begin position="149"/>
        <end position="167"/>
    </location>
</feature>
<dbReference type="InterPro" id="IPR036259">
    <property type="entry name" value="MFS_trans_sf"/>
</dbReference>
<feature type="transmembrane region" description="Helical" evidence="6">
    <location>
        <begin position="286"/>
        <end position="305"/>
    </location>
</feature>
<sequence length="571" mass="61327">METSPVTGEEVQGMKPMKGKTFWLALSSLGVIAWLDGLATTSLSPAIPIVTEKLDGSALEGFWAGTAFLLCATVFQPTFASLSQVFGRKPLLFLVLLLFTVGTIVSGIAHPFTVLLLGRSIQGSGSGGILAMILVVMTDIVTIRERGKWMGIILMQYAVGTLVGPIIGGAFVEYVSWRWIFWVVLPLCGVGFLMVFLFKEPHVRTEAITEKLKMVDWIGQFLIISSITAVILPITWGGVQYPWDGWRGLVPLILGVFGILGFAVYEKFVPSQPVIAPRIIANRTAASIYFGSVITGVLMFSQLYYLPLYFQVAKGYSPLLSGVALIPQSFSVCPASVITGILITRTGRYRWAIWGGWALTVLGTGLLYLLDVDTPTVAWVFIGIVSVFGIGVTMSAGSIGVQATASNSDLSSSAALFTFFRLFGQSCGVAIAGSIFQNQMKSHLRKYPDLADRASALSKNAAGLVPLLETMTDDANKANIIQSYVDSLKIIWIVTMGFAIVAALLSLLVKGYSLDRSPTSDAGVSPAIPSSTDEEKTDSRNGGSHPGRSPLSRPIVIAADLKIKKIISSRC</sequence>
<dbReference type="PANTHER" id="PTHR23501">
    <property type="entry name" value="MAJOR FACILITATOR SUPERFAMILY"/>
    <property type="match status" value="1"/>
</dbReference>
<comment type="caution">
    <text evidence="8">The sequence shown here is derived from an EMBL/GenBank/DDBJ whole genome shotgun (WGS) entry which is preliminary data.</text>
</comment>
<keyword evidence="4 6" id="KW-0472">Membrane</keyword>
<keyword evidence="3 6" id="KW-1133">Transmembrane helix</keyword>
<dbReference type="SUPFAM" id="SSF103473">
    <property type="entry name" value="MFS general substrate transporter"/>
    <property type="match status" value="1"/>
</dbReference>
<feature type="transmembrane region" description="Helical" evidence="6">
    <location>
        <begin position="121"/>
        <end position="142"/>
    </location>
</feature>
<reference evidence="8 9" key="1">
    <citation type="submission" date="2018-05" db="EMBL/GenBank/DDBJ databases">
        <title>Whole genome sequencing for identification of molecular markers to develop diagnostic detection tools for the regulated plant pathogen Lachnellula willkommii.</title>
        <authorList>
            <person name="Giroux E."/>
            <person name="Bilodeau G."/>
        </authorList>
    </citation>
    <scope>NUCLEOTIDE SEQUENCE [LARGE SCALE GENOMIC DNA]</scope>
    <source>
        <strain evidence="8 9">CBS 625.97</strain>
    </source>
</reference>
<dbReference type="AlphaFoldDB" id="A0A7D8UKL5"/>
<proteinExistence type="predicted"/>
<dbReference type="InterPro" id="IPR011701">
    <property type="entry name" value="MFS"/>
</dbReference>
<feature type="transmembrane region" description="Helical" evidence="6">
    <location>
        <begin position="179"/>
        <end position="198"/>
    </location>
</feature>
<feature type="transmembrane region" description="Helical" evidence="6">
    <location>
        <begin position="413"/>
        <end position="436"/>
    </location>
</feature>
<keyword evidence="2 6" id="KW-0812">Transmembrane</keyword>
<dbReference type="OrthoDB" id="4139357at2759"/>
<name>A0A7D8UKL5_9HELO</name>
<protein>
    <submittedName>
        <fullName evidence="8">Efflux pump FUS6</fullName>
    </submittedName>
</protein>
<dbReference type="Pfam" id="PF07690">
    <property type="entry name" value="MFS_1"/>
    <property type="match status" value="1"/>
</dbReference>
<dbReference type="GO" id="GO:0022857">
    <property type="term" value="F:transmembrane transporter activity"/>
    <property type="evidence" value="ECO:0007669"/>
    <property type="project" value="InterPro"/>
</dbReference>
<evidence type="ECO:0000259" key="7">
    <source>
        <dbReference type="PROSITE" id="PS50850"/>
    </source>
</evidence>
<feature type="transmembrane region" description="Helical" evidence="6">
    <location>
        <begin position="91"/>
        <end position="109"/>
    </location>
</feature>